<reference evidence="2" key="1">
    <citation type="submission" date="2017-02" db="EMBL/GenBank/DDBJ databases">
        <authorList>
            <person name="Varghese N."/>
            <person name="Submissions S."/>
        </authorList>
    </citation>
    <scope>NUCLEOTIDE SEQUENCE [LARGE SCALE GENOMIC DNA]</scope>
    <source>
        <strain evidence="2">DSM 24412</strain>
    </source>
</reference>
<sequence>MRKKLTRLILFIAVPALIMTLGILLIQVCLPVALTSYVENLLEKKIANHLEQSSEDLIDVNIQKLKFKVFPATVSTSKVSIYAESEVFDKDRSLMPFREVYEAGIINFEVSLKPLVLIALGGRKFKFNRFHADSIFLSTKSLLEEQEDGLNYRLKVVSGSIHFKGKISLSDQEIFAIENLTLEKHSFQASGLSVCFPQNLYSYHVNNISVDGDMETIAIEKIRVIPNYVKEEFYRHVEFETDRFETEIDFVEIIGFRIYSNNDRRELMVSQINITNGVIDVLRDRRPLFNEEQRPVMPVRLFQTAPFDFFVGEINISETDILYSEFPEKGSESAFHEATGKVPFKRLKATLINITNIADSLHKDSIMIISAEAYIFGDAILKANFRYNLRDVNGGYRANVELSEFRFETINSAIYPLAGIKVADGIHKSSLFLFTGNDVESKGELYMEWYDLSLNFTPESGKMVTGITKYLGKIIYHSSNPNDLNKSPSGEIYFERDIQRFVFHYWWNCYLSGIKNSVIRDFVPI</sequence>
<evidence type="ECO:0000313" key="1">
    <source>
        <dbReference type="EMBL" id="SKB77186.1"/>
    </source>
</evidence>
<name>A0A1T5E0C3_9BACT</name>
<accession>A0A1T5E0C3</accession>
<dbReference type="PROSITE" id="PS00019">
    <property type="entry name" value="ACTININ_1"/>
    <property type="match status" value="1"/>
</dbReference>
<dbReference type="EMBL" id="FUYV01000005">
    <property type="protein sequence ID" value="SKB77186.1"/>
    <property type="molecule type" value="Genomic_DNA"/>
</dbReference>
<keyword evidence="2" id="KW-1185">Reference proteome</keyword>
<proteinExistence type="predicted"/>
<dbReference type="Proteomes" id="UP000191055">
    <property type="component" value="Unassembled WGS sequence"/>
</dbReference>
<organism evidence="1 2">
    <name type="scientific">Alkalitalea saponilacus</name>
    <dbReference type="NCBI Taxonomy" id="889453"/>
    <lineage>
        <taxon>Bacteria</taxon>
        <taxon>Pseudomonadati</taxon>
        <taxon>Bacteroidota</taxon>
        <taxon>Bacteroidia</taxon>
        <taxon>Marinilabiliales</taxon>
        <taxon>Marinilabiliaceae</taxon>
        <taxon>Alkalitalea</taxon>
    </lineage>
</organism>
<dbReference type="AlphaFoldDB" id="A0A1T5E0C3"/>
<dbReference type="STRING" id="889453.SAMN03080601_01174"/>
<dbReference type="OrthoDB" id="1117635at2"/>
<protein>
    <recommendedName>
        <fullName evidence="3">AsmA-like C-terminal region</fullName>
    </recommendedName>
</protein>
<gene>
    <name evidence="1" type="ORF">SAMN03080601_01174</name>
</gene>
<dbReference type="RefSeq" id="WP_079556941.1">
    <property type="nucleotide sequence ID" value="NZ_CP021904.1"/>
</dbReference>
<dbReference type="InterPro" id="IPR001589">
    <property type="entry name" value="Actinin_actin-bd_CS"/>
</dbReference>
<evidence type="ECO:0000313" key="2">
    <source>
        <dbReference type="Proteomes" id="UP000191055"/>
    </source>
</evidence>
<evidence type="ECO:0008006" key="3">
    <source>
        <dbReference type="Google" id="ProtNLM"/>
    </source>
</evidence>
<dbReference type="KEGG" id="asx:CDL62_08290"/>